<evidence type="ECO:0000256" key="3">
    <source>
        <dbReference type="ARBA" id="ARBA00022475"/>
    </source>
</evidence>
<evidence type="ECO:0000313" key="10">
    <source>
        <dbReference type="EMBL" id="ESK41300.1"/>
    </source>
</evidence>
<dbReference type="OrthoDB" id="9782004at2"/>
<evidence type="ECO:0000256" key="8">
    <source>
        <dbReference type="RuleBase" id="RU363032"/>
    </source>
</evidence>
<keyword evidence="4" id="KW-0997">Cell inner membrane</keyword>
<dbReference type="STRING" id="1392540.P256_00290"/>
<gene>
    <name evidence="10" type="ORF">P256_00290</name>
</gene>
<keyword evidence="7 8" id="KW-0472">Membrane</keyword>
<dbReference type="InterPro" id="IPR035906">
    <property type="entry name" value="MetI-like_sf"/>
</dbReference>
<dbReference type="PANTHER" id="PTHR43357:SF4">
    <property type="entry name" value="INNER MEMBRANE ABC TRANSPORTER PERMEASE PROTEIN YDCV"/>
    <property type="match status" value="1"/>
</dbReference>
<dbReference type="PROSITE" id="PS50928">
    <property type="entry name" value="ABC_TM1"/>
    <property type="match status" value="1"/>
</dbReference>
<feature type="transmembrane region" description="Helical" evidence="8">
    <location>
        <begin position="175"/>
        <end position="196"/>
    </location>
</feature>
<protein>
    <recommendedName>
        <fullName evidence="9">ABC transmembrane type-1 domain-containing protein</fullName>
    </recommendedName>
</protein>
<evidence type="ECO:0000256" key="1">
    <source>
        <dbReference type="ARBA" id="ARBA00004429"/>
    </source>
</evidence>
<evidence type="ECO:0000256" key="4">
    <source>
        <dbReference type="ARBA" id="ARBA00022519"/>
    </source>
</evidence>
<dbReference type="PATRIC" id="fig|1392540.3.peg.281"/>
<comment type="subcellular location">
    <subcellularLocation>
        <location evidence="1">Cell inner membrane</location>
        <topology evidence="1">Multi-pass membrane protein</topology>
    </subcellularLocation>
    <subcellularLocation>
        <location evidence="8">Cell membrane</location>
        <topology evidence="8">Multi-pass membrane protein</topology>
    </subcellularLocation>
</comment>
<keyword evidence="11" id="KW-1185">Reference proteome</keyword>
<dbReference type="PANTHER" id="PTHR43357">
    <property type="entry name" value="INNER MEMBRANE ABC TRANSPORTER PERMEASE PROTEIN YDCV"/>
    <property type="match status" value="1"/>
</dbReference>
<reference evidence="10 11" key="1">
    <citation type="submission" date="2013-10" db="EMBL/GenBank/DDBJ databases">
        <title>The Genome Sequence of Acinetobacter nectaris CIP 110549.</title>
        <authorList>
            <consortium name="The Broad Institute Genomics Platform"/>
            <consortium name="The Broad Institute Genome Sequencing Center for Infectious Disease"/>
            <person name="Cerqueira G."/>
            <person name="Feldgarden M."/>
            <person name="Courvalin P."/>
            <person name="Grillot-Courvalin C."/>
            <person name="Clermont D."/>
            <person name="Rocha E."/>
            <person name="Yoon E.-J."/>
            <person name="Nemec A."/>
            <person name="Young S.K."/>
            <person name="Zeng Q."/>
            <person name="Gargeya S."/>
            <person name="Fitzgerald M."/>
            <person name="Abouelleil A."/>
            <person name="Alvarado L."/>
            <person name="Berlin A.M."/>
            <person name="Chapman S.B."/>
            <person name="Gainer-Dewar J."/>
            <person name="Goldberg J."/>
            <person name="Gnerre S."/>
            <person name="Griggs A."/>
            <person name="Gujja S."/>
            <person name="Hansen M."/>
            <person name="Howarth C."/>
            <person name="Imamovic A."/>
            <person name="Ireland A."/>
            <person name="Larimer J."/>
            <person name="McCowan C."/>
            <person name="Murphy C."/>
            <person name="Pearson M."/>
            <person name="Poon T.W."/>
            <person name="Priest M."/>
            <person name="Roberts A."/>
            <person name="Saif S."/>
            <person name="Shea T."/>
            <person name="Sykes S."/>
            <person name="Wortman J."/>
            <person name="Nusbaum C."/>
            <person name="Birren B."/>
        </authorList>
    </citation>
    <scope>NUCLEOTIDE SEQUENCE [LARGE SCALE GENOMIC DNA]</scope>
    <source>
        <strain evidence="10 11">CIP 110549</strain>
    </source>
</reference>
<dbReference type="AlphaFoldDB" id="V2TZG4"/>
<dbReference type="Pfam" id="PF00528">
    <property type="entry name" value="BPD_transp_1"/>
    <property type="match status" value="1"/>
</dbReference>
<proteinExistence type="inferred from homology"/>
<feature type="transmembrane region" description="Helical" evidence="8">
    <location>
        <begin position="49"/>
        <end position="73"/>
    </location>
</feature>
<keyword evidence="6 8" id="KW-1133">Transmembrane helix</keyword>
<evidence type="ECO:0000256" key="6">
    <source>
        <dbReference type="ARBA" id="ARBA00022989"/>
    </source>
</evidence>
<evidence type="ECO:0000313" key="11">
    <source>
        <dbReference type="Proteomes" id="UP000023785"/>
    </source>
</evidence>
<feature type="transmembrane region" description="Helical" evidence="8">
    <location>
        <begin position="94"/>
        <end position="116"/>
    </location>
</feature>
<name>V2TZG4_9GAMM</name>
<keyword evidence="3" id="KW-1003">Cell membrane</keyword>
<feature type="transmembrane region" description="Helical" evidence="8">
    <location>
        <begin position="122"/>
        <end position="143"/>
    </location>
</feature>
<evidence type="ECO:0000256" key="2">
    <source>
        <dbReference type="ARBA" id="ARBA00022448"/>
    </source>
</evidence>
<accession>V2TZG4</accession>
<evidence type="ECO:0000259" key="9">
    <source>
        <dbReference type="PROSITE" id="PS50928"/>
    </source>
</evidence>
<feature type="domain" description="ABC transmembrane type-1" evidence="9">
    <location>
        <begin position="55"/>
        <end position="246"/>
    </location>
</feature>
<dbReference type="Gene3D" id="1.10.3720.10">
    <property type="entry name" value="MetI-like"/>
    <property type="match status" value="1"/>
</dbReference>
<dbReference type="EMBL" id="AYER01000001">
    <property type="protein sequence ID" value="ESK41300.1"/>
    <property type="molecule type" value="Genomic_DNA"/>
</dbReference>
<dbReference type="InterPro" id="IPR000515">
    <property type="entry name" value="MetI-like"/>
</dbReference>
<organism evidence="10 11">
    <name type="scientific">Acinetobacter nectaris CIP 110549</name>
    <dbReference type="NCBI Taxonomy" id="1392540"/>
    <lineage>
        <taxon>Bacteria</taxon>
        <taxon>Pseudomonadati</taxon>
        <taxon>Pseudomonadota</taxon>
        <taxon>Gammaproteobacteria</taxon>
        <taxon>Moraxellales</taxon>
        <taxon>Moraxellaceae</taxon>
        <taxon>Acinetobacter</taxon>
    </lineage>
</organism>
<dbReference type="eggNOG" id="COG1177">
    <property type="taxonomic scope" value="Bacteria"/>
</dbReference>
<sequence>MKKVTYIYLIYLFLPIALLLVGSFGQNWTNTLLPSGFTTQWYLEIWDSVVYKRALSTSLIVCLSACVLNFLIITPLVYQLQTSENKSALKVTRFLALLPIAVPELILAFGFVLFFSQESTPWLGSTWLLIIGHWIITFPYFYFSVTSDISRSPLISLNKVAQSFGASEFTRFRTVFLPLASKSIFSGLVTVAAISLGEFQLSNLIAGFMNRTYPTLLLQAFYGATGLACAATVILLLMAITMSLLSAWQPWNKRKSFES</sequence>
<comment type="caution">
    <text evidence="10">The sequence shown here is derived from an EMBL/GenBank/DDBJ whole genome shotgun (WGS) entry which is preliminary data.</text>
</comment>
<dbReference type="SUPFAM" id="SSF161098">
    <property type="entry name" value="MetI-like"/>
    <property type="match status" value="1"/>
</dbReference>
<dbReference type="CDD" id="cd06261">
    <property type="entry name" value="TM_PBP2"/>
    <property type="match status" value="1"/>
</dbReference>
<dbReference type="Proteomes" id="UP000023785">
    <property type="component" value="Unassembled WGS sequence"/>
</dbReference>
<evidence type="ECO:0000256" key="5">
    <source>
        <dbReference type="ARBA" id="ARBA00022692"/>
    </source>
</evidence>
<dbReference type="HOGENOM" id="CLU_016047_3_2_6"/>
<keyword evidence="5 8" id="KW-0812">Transmembrane</keyword>
<dbReference type="GO" id="GO:0005886">
    <property type="term" value="C:plasma membrane"/>
    <property type="evidence" value="ECO:0007669"/>
    <property type="project" value="UniProtKB-SubCell"/>
</dbReference>
<evidence type="ECO:0000256" key="7">
    <source>
        <dbReference type="ARBA" id="ARBA00023136"/>
    </source>
</evidence>
<comment type="similarity">
    <text evidence="8">Belongs to the binding-protein-dependent transport system permease family.</text>
</comment>
<dbReference type="RefSeq" id="WP_023271893.1">
    <property type="nucleotide sequence ID" value="NZ_KI530712.1"/>
</dbReference>
<keyword evidence="2 8" id="KW-0813">Transport</keyword>
<dbReference type="GO" id="GO:0055085">
    <property type="term" value="P:transmembrane transport"/>
    <property type="evidence" value="ECO:0007669"/>
    <property type="project" value="InterPro"/>
</dbReference>
<feature type="transmembrane region" description="Helical" evidence="8">
    <location>
        <begin position="216"/>
        <end position="245"/>
    </location>
</feature>